<dbReference type="EMBL" id="VFLP01000081">
    <property type="protein sequence ID" value="TRX88741.1"/>
    <property type="molecule type" value="Genomic_DNA"/>
</dbReference>
<dbReference type="PANTHER" id="PTHR14097:SF9">
    <property type="entry name" value="EPIMERASE, PUTATIVE (AFU_ORTHOLOGUE AFUA_8G07320)-RELATED"/>
    <property type="match status" value="1"/>
</dbReference>
<accession>A0A553HLA2</accession>
<sequence length="296" mass="33033">MKVLITGASGSIGGECLTQCLAHPSINTVVAFVRRELPGDVSDHPKLNTVLIKDFAQWPQDVLEAHADAIGMIWAMGSYKGSRTADFEYPLAFIESMARVLETKSTRPRFRYVHLGGMFTQQDQEKMLFFLDYPRKIRGLAEAKVVEFAENHDSLWKTLVVRPGGVATDKIMGSRMVASMLGENWCVRLEELGAFMTYLAIDGEKESSVIQNAHITFAALRSLSRLAEYLDSAFSWYFQSRGVTNRVGIANTDDEYIKFYGLHGISVSADDPIFDLFSQILVQLRTSEALVFAPAL</sequence>
<name>A0A553HLA2_9PEZI</name>
<gene>
    <name evidence="1" type="ORF">FHL15_010413</name>
</gene>
<keyword evidence="2" id="KW-1185">Reference proteome</keyword>
<dbReference type="Proteomes" id="UP000319160">
    <property type="component" value="Unassembled WGS sequence"/>
</dbReference>
<dbReference type="PANTHER" id="PTHR14097">
    <property type="entry name" value="OXIDOREDUCTASE HTATIP2"/>
    <property type="match status" value="1"/>
</dbReference>
<dbReference type="SUPFAM" id="SSF51735">
    <property type="entry name" value="NAD(P)-binding Rossmann-fold domains"/>
    <property type="match status" value="1"/>
</dbReference>
<evidence type="ECO:0000313" key="1">
    <source>
        <dbReference type="EMBL" id="TRX88741.1"/>
    </source>
</evidence>
<proteinExistence type="predicted"/>
<protein>
    <recommendedName>
        <fullName evidence="3">NAD(P)-binding domain-containing protein</fullName>
    </recommendedName>
</protein>
<evidence type="ECO:0008006" key="3">
    <source>
        <dbReference type="Google" id="ProtNLM"/>
    </source>
</evidence>
<dbReference type="AlphaFoldDB" id="A0A553HLA2"/>
<dbReference type="OrthoDB" id="4161186at2759"/>
<comment type="caution">
    <text evidence="1">The sequence shown here is derived from an EMBL/GenBank/DDBJ whole genome shotgun (WGS) entry which is preliminary data.</text>
</comment>
<dbReference type="InterPro" id="IPR036291">
    <property type="entry name" value="NAD(P)-bd_dom_sf"/>
</dbReference>
<reference evidence="2" key="1">
    <citation type="submission" date="2019-06" db="EMBL/GenBank/DDBJ databases">
        <title>Draft genome sequence of the griseofulvin-producing fungus Xylaria cubensis strain G536.</title>
        <authorList>
            <person name="Mead M.E."/>
            <person name="Raja H.A."/>
            <person name="Steenwyk J.L."/>
            <person name="Knowles S.L."/>
            <person name="Oberlies N.H."/>
            <person name="Rokas A."/>
        </authorList>
    </citation>
    <scope>NUCLEOTIDE SEQUENCE [LARGE SCALE GENOMIC DNA]</scope>
    <source>
        <strain evidence="2">G536</strain>
    </source>
</reference>
<evidence type="ECO:0000313" key="2">
    <source>
        <dbReference type="Proteomes" id="UP000319160"/>
    </source>
</evidence>
<organism evidence="1 2">
    <name type="scientific">Xylaria flabelliformis</name>
    <dbReference type="NCBI Taxonomy" id="2512241"/>
    <lineage>
        <taxon>Eukaryota</taxon>
        <taxon>Fungi</taxon>
        <taxon>Dikarya</taxon>
        <taxon>Ascomycota</taxon>
        <taxon>Pezizomycotina</taxon>
        <taxon>Sordariomycetes</taxon>
        <taxon>Xylariomycetidae</taxon>
        <taxon>Xylariales</taxon>
        <taxon>Xylariaceae</taxon>
        <taxon>Xylaria</taxon>
    </lineage>
</organism>
<dbReference type="STRING" id="2512241.A0A553HLA2"/>
<dbReference type="Gene3D" id="3.40.50.720">
    <property type="entry name" value="NAD(P)-binding Rossmann-like Domain"/>
    <property type="match status" value="1"/>
</dbReference>